<accession>A0A9N9KA09</accession>
<evidence type="ECO:0000313" key="2">
    <source>
        <dbReference type="EMBL" id="CAG8816636.1"/>
    </source>
</evidence>
<sequence>SSVEPKYNNSKDKHVLNNSTHSNLLNNTDNNKNISVKKSGAENIT</sequence>
<dbReference type="EMBL" id="CAJVPZ010093130">
    <property type="protein sequence ID" value="CAG8816636.1"/>
    <property type="molecule type" value="Genomic_DNA"/>
</dbReference>
<keyword evidence="3" id="KW-1185">Reference proteome</keyword>
<organism evidence="2 3">
    <name type="scientific">Racocetra fulgida</name>
    <dbReference type="NCBI Taxonomy" id="60492"/>
    <lineage>
        <taxon>Eukaryota</taxon>
        <taxon>Fungi</taxon>
        <taxon>Fungi incertae sedis</taxon>
        <taxon>Mucoromycota</taxon>
        <taxon>Glomeromycotina</taxon>
        <taxon>Glomeromycetes</taxon>
        <taxon>Diversisporales</taxon>
        <taxon>Gigasporaceae</taxon>
        <taxon>Racocetra</taxon>
    </lineage>
</organism>
<feature type="non-terminal residue" evidence="2">
    <location>
        <position position="1"/>
    </location>
</feature>
<proteinExistence type="predicted"/>
<protein>
    <submittedName>
        <fullName evidence="2">5855_t:CDS:1</fullName>
    </submittedName>
</protein>
<feature type="compositionally biased region" description="Low complexity" evidence="1">
    <location>
        <begin position="16"/>
        <end position="33"/>
    </location>
</feature>
<gene>
    <name evidence="2" type="ORF">RFULGI_LOCUS19277</name>
</gene>
<feature type="non-terminal residue" evidence="2">
    <location>
        <position position="45"/>
    </location>
</feature>
<reference evidence="2" key="1">
    <citation type="submission" date="2021-06" db="EMBL/GenBank/DDBJ databases">
        <authorList>
            <person name="Kallberg Y."/>
            <person name="Tangrot J."/>
            <person name="Rosling A."/>
        </authorList>
    </citation>
    <scope>NUCLEOTIDE SEQUENCE</scope>
    <source>
        <strain evidence="2">IN212</strain>
    </source>
</reference>
<dbReference type="AlphaFoldDB" id="A0A9N9KA09"/>
<name>A0A9N9KA09_9GLOM</name>
<comment type="caution">
    <text evidence="2">The sequence shown here is derived from an EMBL/GenBank/DDBJ whole genome shotgun (WGS) entry which is preliminary data.</text>
</comment>
<feature type="region of interest" description="Disordered" evidence="1">
    <location>
        <begin position="1"/>
        <end position="45"/>
    </location>
</feature>
<dbReference type="Proteomes" id="UP000789396">
    <property type="component" value="Unassembled WGS sequence"/>
</dbReference>
<evidence type="ECO:0000256" key="1">
    <source>
        <dbReference type="SAM" id="MobiDB-lite"/>
    </source>
</evidence>
<evidence type="ECO:0000313" key="3">
    <source>
        <dbReference type="Proteomes" id="UP000789396"/>
    </source>
</evidence>